<evidence type="ECO:0000259" key="15">
    <source>
        <dbReference type="SMART" id="SM00382"/>
    </source>
</evidence>
<evidence type="ECO:0000256" key="6">
    <source>
        <dbReference type="ARBA" id="ARBA00022723"/>
    </source>
</evidence>
<dbReference type="SUPFAM" id="SSF48019">
    <property type="entry name" value="post-AAA+ oligomerization domain-like"/>
    <property type="match status" value="1"/>
</dbReference>
<reference evidence="16 17" key="1">
    <citation type="submission" date="2017-09" db="EMBL/GenBank/DDBJ databases">
        <title>Bacterial strain isolated from the female urinary microbiota.</title>
        <authorList>
            <person name="Thomas-White K."/>
            <person name="Kumar N."/>
            <person name="Forster S."/>
            <person name="Putonti C."/>
            <person name="Lawley T."/>
            <person name="Wolfe A.J."/>
        </authorList>
    </citation>
    <scope>NUCLEOTIDE SEQUENCE [LARGE SCALE GENOMIC DNA]</scope>
    <source>
        <strain evidence="16 17">UMB1301</strain>
    </source>
</reference>
<feature type="compositionally biased region" description="Polar residues" evidence="14">
    <location>
        <begin position="730"/>
        <end position="744"/>
    </location>
</feature>
<keyword evidence="6" id="KW-0479">Metal-binding</keyword>
<evidence type="ECO:0000256" key="7">
    <source>
        <dbReference type="ARBA" id="ARBA00022741"/>
    </source>
</evidence>
<accession>A0A2N6VNS5</accession>
<evidence type="ECO:0000256" key="14">
    <source>
        <dbReference type="SAM" id="MobiDB-lite"/>
    </source>
</evidence>
<evidence type="ECO:0000256" key="4">
    <source>
        <dbReference type="ARBA" id="ARBA00022695"/>
    </source>
</evidence>
<feature type="region of interest" description="Disordered" evidence="14">
    <location>
        <begin position="623"/>
        <end position="881"/>
    </location>
</feature>
<dbReference type="InterPro" id="IPR050238">
    <property type="entry name" value="DNA_Rep/Repair_Clamp_Loader"/>
</dbReference>
<dbReference type="Gene3D" id="1.20.272.10">
    <property type="match status" value="1"/>
</dbReference>
<dbReference type="RefSeq" id="WP_102238815.1">
    <property type="nucleotide sequence ID" value="NZ_PNHK01000002.1"/>
</dbReference>
<dbReference type="PANTHER" id="PTHR11669">
    <property type="entry name" value="REPLICATION FACTOR C / DNA POLYMERASE III GAMMA-TAU SUBUNIT"/>
    <property type="match status" value="1"/>
</dbReference>
<evidence type="ECO:0000256" key="8">
    <source>
        <dbReference type="ARBA" id="ARBA00022833"/>
    </source>
</evidence>
<feature type="compositionally biased region" description="Low complexity" evidence="14">
    <location>
        <begin position="481"/>
        <end position="498"/>
    </location>
</feature>
<feature type="region of interest" description="Disordered" evidence="14">
    <location>
        <begin position="384"/>
        <end position="464"/>
    </location>
</feature>
<dbReference type="GO" id="GO:0046872">
    <property type="term" value="F:metal ion binding"/>
    <property type="evidence" value="ECO:0007669"/>
    <property type="project" value="UniProtKB-KW"/>
</dbReference>
<keyword evidence="8" id="KW-0862">Zinc</keyword>
<comment type="function">
    <text evidence="11">DNA polymerase III is a complex, multichain enzyme responsible for most of the replicative synthesis in bacteria. This DNA polymerase also exhibits 3' to 5' exonuclease activity.</text>
</comment>
<feature type="compositionally biased region" description="Basic and acidic residues" evidence="14">
    <location>
        <begin position="681"/>
        <end position="699"/>
    </location>
</feature>
<dbReference type="FunFam" id="3.40.50.300:FF:000014">
    <property type="entry name" value="DNA polymerase III subunit gamma/tau"/>
    <property type="match status" value="1"/>
</dbReference>
<organism evidence="16 17">
    <name type="scientific">Brevibacterium paucivorans</name>
    <dbReference type="NCBI Taxonomy" id="170994"/>
    <lineage>
        <taxon>Bacteria</taxon>
        <taxon>Bacillati</taxon>
        <taxon>Actinomycetota</taxon>
        <taxon>Actinomycetes</taxon>
        <taxon>Micrococcales</taxon>
        <taxon>Brevibacteriaceae</taxon>
        <taxon>Brevibacterium</taxon>
    </lineage>
</organism>
<evidence type="ECO:0000256" key="9">
    <source>
        <dbReference type="ARBA" id="ARBA00022840"/>
    </source>
</evidence>
<evidence type="ECO:0000256" key="10">
    <source>
        <dbReference type="ARBA" id="ARBA00022932"/>
    </source>
</evidence>
<dbReference type="Proteomes" id="UP000235598">
    <property type="component" value="Unassembled WGS sequence"/>
</dbReference>
<evidence type="ECO:0000256" key="13">
    <source>
        <dbReference type="ARBA" id="ARBA00074577"/>
    </source>
</evidence>
<dbReference type="Pfam" id="PF13177">
    <property type="entry name" value="DNA_pol3_delta2"/>
    <property type="match status" value="1"/>
</dbReference>
<name>A0A2N6VNS5_9MICO</name>
<feature type="compositionally biased region" description="Polar residues" evidence="14">
    <location>
        <begin position="415"/>
        <end position="461"/>
    </location>
</feature>
<comment type="similarity">
    <text evidence="1">Belongs to the DnaX/STICHEL family.</text>
</comment>
<dbReference type="GO" id="GO:0009360">
    <property type="term" value="C:DNA polymerase III complex"/>
    <property type="evidence" value="ECO:0007669"/>
    <property type="project" value="InterPro"/>
</dbReference>
<evidence type="ECO:0000256" key="1">
    <source>
        <dbReference type="ARBA" id="ARBA00006360"/>
    </source>
</evidence>
<evidence type="ECO:0000313" key="17">
    <source>
        <dbReference type="Proteomes" id="UP000235598"/>
    </source>
</evidence>
<feature type="region of interest" description="Disordered" evidence="14">
    <location>
        <begin position="481"/>
        <end position="529"/>
    </location>
</feature>
<proteinExistence type="inferred from homology"/>
<dbReference type="Gene3D" id="1.10.8.60">
    <property type="match status" value="1"/>
</dbReference>
<dbReference type="PANTHER" id="PTHR11669:SF0">
    <property type="entry name" value="PROTEIN STICHEL-LIKE 2"/>
    <property type="match status" value="1"/>
</dbReference>
<keyword evidence="7" id="KW-0547">Nucleotide-binding</keyword>
<dbReference type="GO" id="GO:0003887">
    <property type="term" value="F:DNA-directed DNA polymerase activity"/>
    <property type="evidence" value="ECO:0007669"/>
    <property type="project" value="UniProtKB-KW"/>
</dbReference>
<dbReference type="InterPro" id="IPR045085">
    <property type="entry name" value="HLD_clamp_pol_III_gamma_tau"/>
</dbReference>
<dbReference type="InterPro" id="IPR012763">
    <property type="entry name" value="DNA_pol_III_sug/sutau_N"/>
</dbReference>
<evidence type="ECO:0000256" key="11">
    <source>
        <dbReference type="ARBA" id="ARBA00037724"/>
    </source>
</evidence>
<dbReference type="OrthoDB" id="9810148at2"/>
<dbReference type="Gene3D" id="3.40.50.300">
    <property type="entry name" value="P-loop containing nucleotide triphosphate hydrolases"/>
    <property type="match status" value="1"/>
</dbReference>
<feature type="domain" description="AAA+ ATPase" evidence="15">
    <location>
        <begin position="36"/>
        <end position="184"/>
    </location>
</feature>
<dbReference type="EC" id="2.7.7.7" evidence="2"/>
<keyword evidence="3" id="KW-0808">Transferase</keyword>
<dbReference type="NCBIfam" id="NF005846">
    <property type="entry name" value="PRK07764.1-6"/>
    <property type="match status" value="1"/>
</dbReference>
<dbReference type="NCBIfam" id="TIGR02397">
    <property type="entry name" value="dnaX_nterm"/>
    <property type="match status" value="1"/>
</dbReference>
<evidence type="ECO:0000256" key="12">
    <source>
        <dbReference type="ARBA" id="ARBA00049244"/>
    </source>
</evidence>
<keyword evidence="10" id="KW-0239">DNA-directed DNA polymerase</keyword>
<evidence type="ECO:0000256" key="2">
    <source>
        <dbReference type="ARBA" id="ARBA00012417"/>
    </source>
</evidence>
<keyword evidence="9" id="KW-0067">ATP-binding</keyword>
<dbReference type="InterPro" id="IPR022754">
    <property type="entry name" value="DNA_pol_III_gamma-3"/>
</dbReference>
<sequence>MSTALYRRYRPDTFNDVIGQDHVTGPLKAALDNGRVNHAYLFSGPRGCGKTTSARILARCLNCEQGPTSTPCGQCASCRDLATGGPGSLDVVEIDAASHNGVDDARDLRERAVYAPARDRFKVFILDEAHMVTPQGFNALLKLVEEPPPHVKFVFATTEPEKVIGTIRSRTHHYPFRLVPPDILTSYLTELCQRENVAVGKGVLPLVVRAGGGSVRDTLSVLDQLMAGAGPDGLDYTTAVALLGYTPESLLGDIVDAFSAGDGAAVFRVVDRVIESGQDPRRFVEDLLERFRDLIVVGTAPNQARAFLPEAPDDLLERLISQSQQYGAAELSRAADMLNEGLSEMSGATSPRLQLELMCARVLLPSVESARRAVVSRVERLERRVGMSPTGRASNVPPEVPTQAEGNAPEVAQTPAATQSPAVPQSEGQEGAQSQVAQPGAQASVQRGEQGSAQSQGNAQKPQADLDSIADFAFAAEELATADQQTDTQQTPEPQRQVEPPRREEPQRQLQPQQHSEPQRQPEPTANAGNNEIDAIRRSWPHILDALTGKSRLVRAILSGNAVPQAFRDGSLVLGFNNQWSVASFDRPGNSDKLAQAINEVLGIRANVVIGDVGVDTEVRAQQPEHAQRQPAPGPQNSSQPNRPRPTQEEVDAVVGPRAVDQAPVDREKYWNLDAETPPNRNRESSDSPEGDHTGDTGHENSGGSKTGGTGDIADSQPASAEPKHEPASDTHSSYGDYTESDTSAGHGAVDVPQVVVPPPVDEPNELEDYLGAYADPNLGYDEPGPAPKSQPKQESNNEPWADLGKREPKKHVPGSTSGEETVATAGVGTESTTASEAEGPEHTDAQPAGAQATENPATEGPDVTNYDDYDTESDPEITEARDIGVPVFLRVIGGEILEEVDE</sequence>
<evidence type="ECO:0000256" key="3">
    <source>
        <dbReference type="ARBA" id="ARBA00022679"/>
    </source>
</evidence>
<dbReference type="GO" id="GO:0006261">
    <property type="term" value="P:DNA-templated DNA replication"/>
    <property type="evidence" value="ECO:0007669"/>
    <property type="project" value="TreeGrafter"/>
</dbReference>
<comment type="catalytic activity">
    <reaction evidence="12">
        <text>DNA(n) + a 2'-deoxyribonucleoside 5'-triphosphate = DNA(n+1) + diphosphate</text>
        <dbReference type="Rhea" id="RHEA:22508"/>
        <dbReference type="Rhea" id="RHEA-COMP:17339"/>
        <dbReference type="Rhea" id="RHEA-COMP:17340"/>
        <dbReference type="ChEBI" id="CHEBI:33019"/>
        <dbReference type="ChEBI" id="CHEBI:61560"/>
        <dbReference type="ChEBI" id="CHEBI:173112"/>
        <dbReference type="EC" id="2.7.7.7"/>
    </reaction>
</comment>
<protein>
    <recommendedName>
        <fullName evidence="13">DNA polymerase III subunit gamma/tau</fullName>
        <ecNumber evidence="2">2.7.7.7</ecNumber>
    </recommendedName>
</protein>
<dbReference type="SMART" id="SM00382">
    <property type="entry name" value="AAA"/>
    <property type="match status" value="1"/>
</dbReference>
<evidence type="ECO:0000256" key="5">
    <source>
        <dbReference type="ARBA" id="ARBA00022705"/>
    </source>
</evidence>
<keyword evidence="5" id="KW-0235">DNA replication</keyword>
<evidence type="ECO:0000313" key="16">
    <source>
        <dbReference type="EMBL" id="PMD05800.1"/>
    </source>
</evidence>
<dbReference type="InterPro" id="IPR003593">
    <property type="entry name" value="AAA+_ATPase"/>
</dbReference>
<dbReference type="FunFam" id="1.20.272.10:FF:000003">
    <property type="entry name" value="DNA polymerase III subunit gamma/tau"/>
    <property type="match status" value="1"/>
</dbReference>
<dbReference type="SUPFAM" id="SSF52540">
    <property type="entry name" value="P-loop containing nucleoside triphosphate hydrolases"/>
    <property type="match status" value="1"/>
</dbReference>
<dbReference type="Pfam" id="PF22608">
    <property type="entry name" value="DNAX_ATPase_lid"/>
    <property type="match status" value="1"/>
</dbReference>
<gene>
    <name evidence="16" type="ORF">CJ199_04845</name>
</gene>
<dbReference type="GO" id="GO:0005524">
    <property type="term" value="F:ATP binding"/>
    <property type="evidence" value="ECO:0007669"/>
    <property type="project" value="UniProtKB-KW"/>
</dbReference>
<feature type="compositionally biased region" description="Acidic residues" evidence="14">
    <location>
        <begin position="866"/>
        <end position="878"/>
    </location>
</feature>
<keyword evidence="4" id="KW-0548">Nucleotidyltransferase</keyword>
<dbReference type="InterPro" id="IPR008921">
    <property type="entry name" value="DNA_pol3_clamp-load_cplx_C"/>
</dbReference>
<dbReference type="Pfam" id="PF12169">
    <property type="entry name" value="DNA_pol3_gamma3"/>
    <property type="match status" value="1"/>
</dbReference>
<dbReference type="EMBL" id="PNHK01000002">
    <property type="protein sequence ID" value="PMD05800.1"/>
    <property type="molecule type" value="Genomic_DNA"/>
</dbReference>
<dbReference type="GO" id="GO:0003677">
    <property type="term" value="F:DNA binding"/>
    <property type="evidence" value="ECO:0007669"/>
    <property type="project" value="InterPro"/>
</dbReference>
<dbReference type="CDD" id="cd00009">
    <property type="entry name" value="AAA"/>
    <property type="match status" value="1"/>
</dbReference>
<comment type="caution">
    <text evidence="16">The sequence shown here is derived from an EMBL/GenBank/DDBJ whole genome shotgun (WGS) entry which is preliminary data.</text>
</comment>
<dbReference type="InterPro" id="IPR027417">
    <property type="entry name" value="P-loop_NTPase"/>
</dbReference>
<dbReference type="AlphaFoldDB" id="A0A2N6VNS5"/>